<name>A0A6A0H5J5_HYAAZ</name>
<protein>
    <recommendedName>
        <fullName evidence="7">Cadherin domain-containing protein</fullName>
    </recommendedName>
</protein>
<proteinExistence type="predicted"/>
<comment type="caution">
    <text evidence="8">The sequence shown here is derived from an EMBL/GenBank/DDBJ whole genome shotgun (WGS) entry which is preliminary data.</text>
</comment>
<dbReference type="Proteomes" id="UP000711488">
    <property type="component" value="Unassembled WGS sequence"/>
</dbReference>
<reference evidence="8" key="2">
    <citation type="journal article" date="2018" name="Environ. Sci. Technol.">
        <title>The Toxicogenome of Hyalella azteca: A Model for Sediment Ecotoxicology and Evolutionary Toxicology.</title>
        <authorList>
            <person name="Poynton H.C."/>
            <person name="Hasenbein S."/>
            <person name="Benoit J.B."/>
            <person name="Sepulveda M.S."/>
            <person name="Poelchau M.F."/>
            <person name="Hughes D.S.T."/>
            <person name="Murali S.C."/>
            <person name="Chen S."/>
            <person name="Glastad K.M."/>
            <person name="Goodisman M.A.D."/>
            <person name="Werren J.H."/>
            <person name="Vineis J.H."/>
            <person name="Bowen J.L."/>
            <person name="Friedrich M."/>
            <person name="Jones J."/>
            <person name="Robertson H.M."/>
            <person name="Feyereisen R."/>
            <person name="Mechler-Hickson A."/>
            <person name="Mathers N."/>
            <person name="Lee C.E."/>
            <person name="Colbourne J.K."/>
            <person name="Biales A."/>
            <person name="Johnston J.S."/>
            <person name="Wellborn G.A."/>
            <person name="Rosendale A.J."/>
            <person name="Cridge A.G."/>
            <person name="Munoz-Torres M.C."/>
            <person name="Bain P.A."/>
            <person name="Manny A.R."/>
            <person name="Major K.M."/>
            <person name="Lambert F.N."/>
            <person name="Vulpe C.D."/>
            <person name="Tuck P."/>
            <person name="Blalock B.J."/>
            <person name="Lin Y.Y."/>
            <person name="Smith M.E."/>
            <person name="Ochoa-Acuna H."/>
            <person name="Chen M.M."/>
            <person name="Childers C.P."/>
            <person name="Qu J."/>
            <person name="Dugan S."/>
            <person name="Lee S.L."/>
            <person name="Chao H."/>
            <person name="Dinh H."/>
            <person name="Han Y."/>
            <person name="Doddapaneni H."/>
            <person name="Worley K.C."/>
            <person name="Muzny D.M."/>
            <person name="Gibbs R.A."/>
            <person name="Richards S."/>
        </authorList>
    </citation>
    <scope>NUCLEOTIDE SEQUENCE</scope>
    <source>
        <strain evidence="8">HAZT.00-mixed</strain>
        <tissue evidence="8">Whole organism</tissue>
    </source>
</reference>
<dbReference type="GO" id="GO:0005509">
    <property type="term" value="F:calcium ion binding"/>
    <property type="evidence" value="ECO:0007669"/>
    <property type="project" value="UniProtKB-UniRule"/>
</dbReference>
<dbReference type="GO" id="GO:0016342">
    <property type="term" value="C:catenin complex"/>
    <property type="evidence" value="ECO:0007669"/>
    <property type="project" value="TreeGrafter"/>
</dbReference>
<evidence type="ECO:0000256" key="3">
    <source>
        <dbReference type="ARBA" id="ARBA00022837"/>
    </source>
</evidence>
<evidence type="ECO:0000259" key="7">
    <source>
        <dbReference type="PROSITE" id="PS50268"/>
    </source>
</evidence>
<feature type="region of interest" description="Disordered" evidence="6">
    <location>
        <begin position="185"/>
        <end position="253"/>
    </location>
</feature>
<evidence type="ECO:0000256" key="2">
    <source>
        <dbReference type="ARBA" id="ARBA00022737"/>
    </source>
</evidence>
<sequence>MAVSVLMPLLIPLGEQITNVTQLESVGHLEFERHMYEVYVPENTSPVVLLSVVARTNTTNLPVQYSVAGSSRAGVFRADERTGVVTLESQLDYEVTRAVEVFVGAKSGDERAFCRVLVRVQDLNDHAPVLTRPFYETQVTEEDDRHLPKTIVQVVARDEDVSDADKLRYFLSGDGVFNPYDNVATASSYPDPDSHRRTSQMAEHLQGHGAIDAPKSGIVEPRATDDLSEKKVASELYRDDVVHDKTANRQDKR</sequence>
<comment type="subcellular location">
    <subcellularLocation>
        <location evidence="1">Membrane</location>
    </subcellularLocation>
</comment>
<dbReference type="Pfam" id="PF00028">
    <property type="entry name" value="Cadherin"/>
    <property type="match status" value="1"/>
</dbReference>
<dbReference type="EMBL" id="JQDR03006305">
    <property type="protein sequence ID" value="KAA0200447.1"/>
    <property type="molecule type" value="Genomic_DNA"/>
</dbReference>
<dbReference type="GO" id="GO:0016477">
    <property type="term" value="P:cell migration"/>
    <property type="evidence" value="ECO:0007669"/>
    <property type="project" value="TreeGrafter"/>
</dbReference>
<accession>A0A6A0H5J5</accession>
<dbReference type="PANTHER" id="PTHR24027">
    <property type="entry name" value="CADHERIN-23"/>
    <property type="match status" value="1"/>
</dbReference>
<keyword evidence="4" id="KW-0472">Membrane</keyword>
<dbReference type="PANTHER" id="PTHR24027:SF438">
    <property type="entry name" value="CADHERIN 23"/>
    <property type="match status" value="1"/>
</dbReference>
<feature type="domain" description="Cadherin" evidence="7">
    <location>
        <begin position="32"/>
        <end position="130"/>
    </location>
</feature>
<keyword evidence="3 5" id="KW-0106">Calcium</keyword>
<dbReference type="SUPFAM" id="SSF49313">
    <property type="entry name" value="Cadherin-like"/>
    <property type="match status" value="2"/>
</dbReference>
<evidence type="ECO:0000313" key="8">
    <source>
        <dbReference type="EMBL" id="KAA0200447.1"/>
    </source>
</evidence>
<dbReference type="InterPro" id="IPR015919">
    <property type="entry name" value="Cadherin-like_sf"/>
</dbReference>
<dbReference type="PROSITE" id="PS50268">
    <property type="entry name" value="CADHERIN_2"/>
    <property type="match status" value="1"/>
</dbReference>
<dbReference type="AlphaFoldDB" id="A0A6A0H5J5"/>
<evidence type="ECO:0000256" key="4">
    <source>
        <dbReference type="ARBA" id="ARBA00023136"/>
    </source>
</evidence>
<dbReference type="PROSITE" id="PS00232">
    <property type="entry name" value="CADHERIN_1"/>
    <property type="match status" value="1"/>
</dbReference>
<dbReference type="InterPro" id="IPR039808">
    <property type="entry name" value="Cadherin"/>
</dbReference>
<dbReference type="Gene3D" id="2.60.40.60">
    <property type="entry name" value="Cadherins"/>
    <property type="match status" value="2"/>
</dbReference>
<dbReference type="InterPro" id="IPR002126">
    <property type="entry name" value="Cadherin-like_dom"/>
</dbReference>
<gene>
    <name evidence="8" type="ORF">HAZT_HAZT001202</name>
</gene>
<dbReference type="GO" id="GO:0007156">
    <property type="term" value="P:homophilic cell adhesion via plasma membrane adhesion molecules"/>
    <property type="evidence" value="ECO:0007669"/>
    <property type="project" value="InterPro"/>
</dbReference>
<evidence type="ECO:0000256" key="1">
    <source>
        <dbReference type="ARBA" id="ARBA00004370"/>
    </source>
</evidence>
<keyword evidence="2" id="KW-0677">Repeat</keyword>
<reference evidence="8" key="1">
    <citation type="submission" date="2014-08" db="EMBL/GenBank/DDBJ databases">
        <authorList>
            <person name="Murali S."/>
            <person name="Richards S."/>
            <person name="Bandaranaike D."/>
            <person name="Bellair M."/>
            <person name="Blankenburg K."/>
            <person name="Chao H."/>
            <person name="Dinh H."/>
            <person name="Doddapaneni H."/>
            <person name="Dugan-Rocha S."/>
            <person name="Elkadiri S."/>
            <person name="Gnanaolivu R."/>
            <person name="Hughes D."/>
            <person name="Lee S."/>
            <person name="Li M."/>
            <person name="Ming W."/>
            <person name="Munidasa M."/>
            <person name="Muniz J."/>
            <person name="Nguyen L."/>
            <person name="Osuji N."/>
            <person name="Pu L.-L."/>
            <person name="Puazo M."/>
            <person name="Skinner E."/>
            <person name="Qu C."/>
            <person name="Quiroz J."/>
            <person name="Raj R."/>
            <person name="Weissenberger G."/>
            <person name="Xin Y."/>
            <person name="Zou X."/>
            <person name="Han Y."/>
            <person name="Worley K."/>
            <person name="Muzny D."/>
            <person name="Gibbs R."/>
        </authorList>
    </citation>
    <scope>NUCLEOTIDE SEQUENCE</scope>
    <source>
        <strain evidence="8">HAZT.00-mixed</strain>
        <tissue evidence="8">Whole organism</tissue>
    </source>
</reference>
<dbReference type="GO" id="GO:0008013">
    <property type="term" value="F:beta-catenin binding"/>
    <property type="evidence" value="ECO:0007669"/>
    <property type="project" value="TreeGrafter"/>
</dbReference>
<dbReference type="GO" id="GO:0045296">
    <property type="term" value="F:cadherin binding"/>
    <property type="evidence" value="ECO:0007669"/>
    <property type="project" value="TreeGrafter"/>
</dbReference>
<dbReference type="SMART" id="SM00112">
    <property type="entry name" value="CA"/>
    <property type="match status" value="1"/>
</dbReference>
<evidence type="ECO:0000256" key="6">
    <source>
        <dbReference type="SAM" id="MobiDB-lite"/>
    </source>
</evidence>
<reference evidence="8" key="3">
    <citation type="submission" date="2019-06" db="EMBL/GenBank/DDBJ databases">
        <authorList>
            <person name="Poynton C."/>
            <person name="Hasenbein S."/>
            <person name="Benoit J.B."/>
            <person name="Sepulveda M.S."/>
            <person name="Poelchau M.F."/>
            <person name="Murali S.C."/>
            <person name="Chen S."/>
            <person name="Glastad K.M."/>
            <person name="Werren J.H."/>
            <person name="Vineis J.H."/>
            <person name="Bowen J.L."/>
            <person name="Friedrich M."/>
            <person name="Jones J."/>
            <person name="Robertson H.M."/>
            <person name="Feyereisen R."/>
            <person name="Mechler-Hickson A."/>
            <person name="Mathers N."/>
            <person name="Lee C.E."/>
            <person name="Colbourne J.K."/>
            <person name="Biales A."/>
            <person name="Johnston J.S."/>
            <person name="Wellborn G.A."/>
            <person name="Rosendale A.J."/>
            <person name="Cridge A.G."/>
            <person name="Munoz-Torres M.C."/>
            <person name="Bain P.A."/>
            <person name="Manny A.R."/>
            <person name="Major K.M."/>
            <person name="Lambert F.N."/>
            <person name="Vulpe C.D."/>
            <person name="Tuck P."/>
            <person name="Blalock B.J."/>
            <person name="Lin Y.-Y."/>
            <person name="Smith M.E."/>
            <person name="Ochoa-Acuna H."/>
            <person name="Chen M.-J.M."/>
            <person name="Childers C.P."/>
            <person name="Qu J."/>
            <person name="Dugan S."/>
            <person name="Lee S.L."/>
            <person name="Chao H."/>
            <person name="Dinh H."/>
            <person name="Han Y."/>
            <person name="Doddapaneni H."/>
            <person name="Worley K.C."/>
            <person name="Muzny D.M."/>
            <person name="Gibbs R.A."/>
            <person name="Richards S."/>
        </authorList>
    </citation>
    <scope>NUCLEOTIDE SEQUENCE</scope>
    <source>
        <strain evidence="8">HAZT.00-mixed</strain>
        <tissue evidence="8">Whole organism</tissue>
    </source>
</reference>
<dbReference type="InterPro" id="IPR020894">
    <property type="entry name" value="Cadherin_CS"/>
</dbReference>
<organism evidence="8">
    <name type="scientific">Hyalella azteca</name>
    <name type="common">Amphipod</name>
    <dbReference type="NCBI Taxonomy" id="294128"/>
    <lineage>
        <taxon>Eukaryota</taxon>
        <taxon>Metazoa</taxon>
        <taxon>Ecdysozoa</taxon>
        <taxon>Arthropoda</taxon>
        <taxon>Crustacea</taxon>
        <taxon>Multicrustacea</taxon>
        <taxon>Malacostraca</taxon>
        <taxon>Eumalacostraca</taxon>
        <taxon>Peracarida</taxon>
        <taxon>Amphipoda</taxon>
        <taxon>Senticaudata</taxon>
        <taxon>Talitrida</taxon>
        <taxon>Talitroidea</taxon>
        <taxon>Hyalellidae</taxon>
        <taxon>Hyalella</taxon>
    </lineage>
</organism>
<evidence type="ECO:0000256" key="5">
    <source>
        <dbReference type="PROSITE-ProRule" id="PRU00043"/>
    </source>
</evidence>
<feature type="compositionally biased region" description="Basic and acidic residues" evidence="6">
    <location>
        <begin position="222"/>
        <end position="253"/>
    </location>
</feature>
<dbReference type="PRINTS" id="PR00205">
    <property type="entry name" value="CADHERIN"/>
</dbReference>
<dbReference type="CDD" id="cd11304">
    <property type="entry name" value="Cadherin_repeat"/>
    <property type="match status" value="1"/>
</dbReference>